<dbReference type="OrthoDB" id="60111at2"/>
<dbReference type="InterPro" id="IPR000843">
    <property type="entry name" value="HTH_LacI"/>
</dbReference>
<dbReference type="InterPro" id="IPR028082">
    <property type="entry name" value="Peripla_BP_I"/>
</dbReference>
<sequence>MKNKTAMPGRPRRASIKDVAERAGVSTATVSHVFSGKKHVNEALETRVRAAAKELGYSVDRVASRLRSGKAKVIAVMVPDLEDLFLSRFVSRIEAQAEDSGFEVILSCSRNDPELERTRLQAMLAWRPTGLIFVPCRDQLPMDILRNHPDLPIIGADRVNPSLTPFDTVTVDNYGSGWTVTDNLITKGATSILMVTSVTGIATIRERIRGAQERVSRETGVTLQVLEIGSDPTTGAARLGEWLGEKGLPDAVVCLTNVMTLAALASFAHIGIEAPEDLMLIGYHDSLWMTARRVPITTVSLPIDDVARAVWQQLESRVSGDDSPCRNTVLSTSLIERDTTRARAIGR</sequence>
<dbReference type="CDD" id="cd06267">
    <property type="entry name" value="PBP1_LacI_sugar_binding-like"/>
    <property type="match status" value="1"/>
</dbReference>
<evidence type="ECO:0000256" key="4">
    <source>
        <dbReference type="ARBA" id="ARBA00023163"/>
    </source>
</evidence>
<keyword evidence="1" id="KW-0678">Repressor</keyword>
<dbReference type="Proteomes" id="UP000198307">
    <property type="component" value="Unassembled WGS sequence"/>
</dbReference>
<dbReference type="PROSITE" id="PS50932">
    <property type="entry name" value="HTH_LACI_2"/>
    <property type="match status" value="1"/>
</dbReference>
<evidence type="ECO:0000256" key="1">
    <source>
        <dbReference type="ARBA" id="ARBA00022491"/>
    </source>
</evidence>
<dbReference type="InterPro" id="IPR046335">
    <property type="entry name" value="LacI/GalR-like_sensor"/>
</dbReference>
<dbReference type="PANTHER" id="PTHR30146">
    <property type="entry name" value="LACI-RELATED TRANSCRIPTIONAL REPRESSOR"/>
    <property type="match status" value="1"/>
</dbReference>
<evidence type="ECO:0000259" key="5">
    <source>
        <dbReference type="PROSITE" id="PS50932"/>
    </source>
</evidence>
<dbReference type="Pfam" id="PF13377">
    <property type="entry name" value="Peripla_BP_3"/>
    <property type="match status" value="1"/>
</dbReference>
<proteinExistence type="predicted"/>
<keyword evidence="2" id="KW-0805">Transcription regulation</keyword>
<protein>
    <submittedName>
        <fullName evidence="6">Transcriptional regulator, LacI family</fullName>
    </submittedName>
</protein>
<dbReference type="SUPFAM" id="SSF47413">
    <property type="entry name" value="lambda repressor-like DNA-binding domains"/>
    <property type="match status" value="1"/>
</dbReference>
<organism evidence="6 7">
    <name type="scientific">Paracoccus seriniphilus</name>
    <dbReference type="NCBI Taxonomy" id="184748"/>
    <lineage>
        <taxon>Bacteria</taxon>
        <taxon>Pseudomonadati</taxon>
        <taxon>Pseudomonadota</taxon>
        <taxon>Alphaproteobacteria</taxon>
        <taxon>Rhodobacterales</taxon>
        <taxon>Paracoccaceae</taxon>
        <taxon>Paracoccus</taxon>
    </lineage>
</organism>
<keyword evidence="7" id="KW-1185">Reference proteome</keyword>
<name>A0A239PVF9_9RHOB</name>
<dbReference type="Pfam" id="PF00356">
    <property type="entry name" value="LacI"/>
    <property type="match status" value="1"/>
</dbReference>
<feature type="domain" description="HTH lacI-type" evidence="5">
    <location>
        <begin position="14"/>
        <end position="68"/>
    </location>
</feature>
<accession>A0A239PVF9</accession>
<dbReference type="GO" id="GO:0003700">
    <property type="term" value="F:DNA-binding transcription factor activity"/>
    <property type="evidence" value="ECO:0007669"/>
    <property type="project" value="TreeGrafter"/>
</dbReference>
<gene>
    <name evidence="6" type="ORF">SAMN05444959_105147</name>
</gene>
<dbReference type="CDD" id="cd01392">
    <property type="entry name" value="HTH_LacI"/>
    <property type="match status" value="1"/>
</dbReference>
<dbReference type="Gene3D" id="1.10.260.40">
    <property type="entry name" value="lambda repressor-like DNA-binding domains"/>
    <property type="match status" value="1"/>
</dbReference>
<evidence type="ECO:0000256" key="3">
    <source>
        <dbReference type="ARBA" id="ARBA00023125"/>
    </source>
</evidence>
<keyword evidence="3" id="KW-0238">DNA-binding</keyword>
<dbReference type="PANTHER" id="PTHR30146:SF148">
    <property type="entry name" value="HTH-TYPE TRANSCRIPTIONAL REPRESSOR PURR-RELATED"/>
    <property type="match status" value="1"/>
</dbReference>
<evidence type="ECO:0000313" key="6">
    <source>
        <dbReference type="EMBL" id="SNT73677.1"/>
    </source>
</evidence>
<dbReference type="GO" id="GO:0000976">
    <property type="term" value="F:transcription cis-regulatory region binding"/>
    <property type="evidence" value="ECO:0007669"/>
    <property type="project" value="TreeGrafter"/>
</dbReference>
<evidence type="ECO:0000313" key="7">
    <source>
        <dbReference type="Proteomes" id="UP000198307"/>
    </source>
</evidence>
<dbReference type="InterPro" id="IPR010982">
    <property type="entry name" value="Lambda_DNA-bd_dom_sf"/>
</dbReference>
<dbReference type="RefSeq" id="WP_089344082.1">
    <property type="nucleotide sequence ID" value="NZ_CP067132.1"/>
</dbReference>
<dbReference type="Gene3D" id="3.40.50.2300">
    <property type="match status" value="2"/>
</dbReference>
<dbReference type="SMART" id="SM00354">
    <property type="entry name" value="HTH_LACI"/>
    <property type="match status" value="1"/>
</dbReference>
<dbReference type="SUPFAM" id="SSF53822">
    <property type="entry name" value="Periplasmic binding protein-like I"/>
    <property type="match status" value="1"/>
</dbReference>
<evidence type="ECO:0000256" key="2">
    <source>
        <dbReference type="ARBA" id="ARBA00023015"/>
    </source>
</evidence>
<dbReference type="AlphaFoldDB" id="A0A239PVF9"/>
<keyword evidence="4" id="KW-0804">Transcription</keyword>
<dbReference type="EMBL" id="FZQB01000005">
    <property type="protein sequence ID" value="SNT73677.1"/>
    <property type="molecule type" value="Genomic_DNA"/>
</dbReference>
<reference evidence="6 7" key="1">
    <citation type="submission" date="2017-07" db="EMBL/GenBank/DDBJ databases">
        <authorList>
            <person name="Sun Z.S."/>
            <person name="Albrecht U."/>
            <person name="Echele G."/>
            <person name="Lee C.C."/>
        </authorList>
    </citation>
    <scope>NUCLEOTIDE SEQUENCE [LARGE SCALE GENOMIC DNA]</scope>
    <source>
        <strain evidence="6 7">DSM 14827</strain>
    </source>
</reference>